<protein>
    <recommendedName>
        <fullName evidence="4">Chemotaxis protein</fullName>
    </recommendedName>
</protein>
<reference evidence="2" key="1">
    <citation type="submission" date="2022-08" db="EMBL/GenBank/DDBJ databases">
        <authorList>
            <person name="Deng Y."/>
            <person name="Han X.-F."/>
            <person name="Zhang Y.-Q."/>
        </authorList>
    </citation>
    <scope>NUCLEOTIDE SEQUENCE</scope>
    <source>
        <strain evidence="2">CPCC 203386</strain>
    </source>
</reference>
<evidence type="ECO:0000313" key="2">
    <source>
        <dbReference type="EMBL" id="MCS5734793.1"/>
    </source>
</evidence>
<feature type="compositionally biased region" description="Acidic residues" evidence="1">
    <location>
        <begin position="25"/>
        <end position="38"/>
    </location>
</feature>
<name>A0ABT2H4F0_9MICO</name>
<gene>
    <name evidence="2" type="ORF">N1032_13700</name>
</gene>
<feature type="region of interest" description="Disordered" evidence="1">
    <location>
        <begin position="1"/>
        <end position="97"/>
    </location>
</feature>
<feature type="compositionally biased region" description="Basic and acidic residues" evidence="1">
    <location>
        <begin position="87"/>
        <end position="97"/>
    </location>
</feature>
<comment type="caution">
    <text evidence="2">The sequence shown here is derived from an EMBL/GenBank/DDBJ whole genome shotgun (WGS) entry which is preliminary data.</text>
</comment>
<evidence type="ECO:0000256" key="1">
    <source>
        <dbReference type="SAM" id="MobiDB-lite"/>
    </source>
</evidence>
<sequence length="97" mass="9434">MSDQTDAGVAGEPFDQTNGLVAGLDGDDGGAVDDDTDGLDSPSGLGDGRDGDGVAAAGGVLGAAFNGLANPDSAERGGLTESDTDEATTRYSEEGKP</sequence>
<organism evidence="2 3">
    <name type="scientific">Herbiconiux daphne</name>
    <dbReference type="NCBI Taxonomy" id="2970914"/>
    <lineage>
        <taxon>Bacteria</taxon>
        <taxon>Bacillati</taxon>
        <taxon>Actinomycetota</taxon>
        <taxon>Actinomycetes</taxon>
        <taxon>Micrococcales</taxon>
        <taxon>Microbacteriaceae</taxon>
        <taxon>Herbiconiux</taxon>
    </lineage>
</organism>
<evidence type="ECO:0000313" key="3">
    <source>
        <dbReference type="Proteomes" id="UP001165586"/>
    </source>
</evidence>
<accession>A0ABT2H4F0</accession>
<evidence type="ECO:0008006" key="4">
    <source>
        <dbReference type="Google" id="ProtNLM"/>
    </source>
</evidence>
<dbReference type="Proteomes" id="UP001165586">
    <property type="component" value="Unassembled WGS sequence"/>
</dbReference>
<dbReference type="EMBL" id="JANLCJ010000004">
    <property type="protein sequence ID" value="MCS5734793.1"/>
    <property type="molecule type" value="Genomic_DNA"/>
</dbReference>
<keyword evidence="3" id="KW-1185">Reference proteome</keyword>
<proteinExistence type="predicted"/>
<dbReference type="RefSeq" id="WP_259539661.1">
    <property type="nucleotide sequence ID" value="NZ_JANLCJ010000004.1"/>
</dbReference>
<feature type="compositionally biased region" description="Low complexity" evidence="1">
    <location>
        <begin position="53"/>
        <end position="69"/>
    </location>
</feature>